<comment type="caution">
    <text evidence="2">The sequence shown here is derived from an EMBL/GenBank/DDBJ whole genome shotgun (WGS) entry which is preliminary data.</text>
</comment>
<organism evidence="2 3">
    <name type="scientific">Araneus ventricosus</name>
    <name type="common">Orbweaver spider</name>
    <name type="synonym">Epeira ventricosa</name>
    <dbReference type="NCBI Taxonomy" id="182803"/>
    <lineage>
        <taxon>Eukaryota</taxon>
        <taxon>Metazoa</taxon>
        <taxon>Ecdysozoa</taxon>
        <taxon>Arthropoda</taxon>
        <taxon>Chelicerata</taxon>
        <taxon>Arachnida</taxon>
        <taxon>Araneae</taxon>
        <taxon>Araneomorphae</taxon>
        <taxon>Entelegynae</taxon>
        <taxon>Araneoidea</taxon>
        <taxon>Araneidae</taxon>
        <taxon>Araneus</taxon>
    </lineage>
</organism>
<name>A0A4Y2MC40_ARAVE</name>
<dbReference type="EMBL" id="BGPR01122424">
    <property type="protein sequence ID" value="GBN24162.1"/>
    <property type="molecule type" value="Genomic_DNA"/>
</dbReference>
<dbReference type="Proteomes" id="UP000499080">
    <property type="component" value="Unassembled WGS sequence"/>
</dbReference>
<sequence length="71" mass="7720">MPAYCESVPLPESSKDKEAGSNLVTDTVSVQSVKYSKDLMKMRNSLTCLHTVSVHSVESSKGKEADNLVMT</sequence>
<evidence type="ECO:0000313" key="3">
    <source>
        <dbReference type="Proteomes" id="UP000499080"/>
    </source>
</evidence>
<gene>
    <name evidence="2" type="ORF">AVEN_92782_1</name>
</gene>
<reference evidence="2 3" key="1">
    <citation type="journal article" date="2019" name="Sci. Rep.">
        <title>Orb-weaving spider Araneus ventricosus genome elucidates the spidroin gene catalogue.</title>
        <authorList>
            <person name="Kono N."/>
            <person name="Nakamura H."/>
            <person name="Ohtoshi R."/>
            <person name="Moran D.A.P."/>
            <person name="Shinohara A."/>
            <person name="Yoshida Y."/>
            <person name="Fujiwara M."/>
            <person name="Mori M."/>
            <person name="Tomita M."/>
            <person name="Arakawa K."/>
        </authorList>
    </citation>
    <scope>NUCLEOTIDE SEQUENCE [LARGE SCALE GENOMIC DNA]</scope>
</reference>
<protein>
    <submittedName>
        <fullName evidence="2">Uncharacterized protein</fullName>
    </submittedName>
</protein>
<proteinExistence type="predicted"/>
<evidence type="ECO:0000256" key="1">
    <source>
        <dbReference type="SAM" id="MobiDB-lite"/>
    </source>
</evidence>
<dbReference type="AlphaFoldDB" id="A0A4Y2MC40"/>
<feature type="region of interest" description="Disordered" evidence="1">
    <location>
        <begin position="1"/>
        <end position="22"/>
    </location>
</feature>
<keyword evidence="3" id="KW-1185">Reference proteome</keyword>
<accession>A0A4Y2MC40</accession>
<evidence type="ECO:0000313" key="2">
    <source>
        <dbReference type="EMBL" id="GBN24162.1"/>
    </source>
</evidence>